<dbReference type="AlphaFoldDB" id="A0A840UVF7"/>
<gene>
    <name evidence="1" type="ORF">HNR46_000398</name>
</gene>
<keyword evidence="2" id="KW-1185">Reference proteome</keyword>
<proteinExistence type="predicted"/>
<protein>
    <submittedName>
        <fullName evidence="1">Uncharacterized protein</fullName>
    </submittedName>
</protein>
<comment type="caution">
    <text evidence="1">The sequence shown here is derived from an EMBL/GenBank/DDBJ whole genome shotgun (WGS) entry which is preliminary data.</text>
</comment>
<dbReference type="Proteomes" id="UP000557717">
    <property type="component" value="Unassembled WGS sequence"/>
</dbReference>
<organism evidence="1 2">
    <name type="scientific">Haloferula luteola</name>
    <dbReference type="NCBI Taxonomy" id="595692"/>
    <lineage>
        <taxon>Bacteria</taxon>
        <taxon>Pseudomonadati</taxon>
        <taxon>Verrucomicrobiota</taxon>
        <taxon>Verrucomicrobiia</taxon>
        <taxon>Verrucomicrobiales</taxon>
        <taxon>Verrucomicrobiaceae</taxon>
        <taxon>Haloferula</taxon>
    </lineage>
</organism>
<name>A0A840UVF7_9BACT</name>
<evidence type="ECO:0000313" key="1">
    <source>
        <dbReference type="EMBL" id="MBB5350177.1"/>
    </source>
</evidence>
<reference evidence="1 2" key="1">
    <citation type="submission" date="2020-08" db="EMBL/GenBank/DDBJ databases">
        <title>Genomic Encyclopedia of Type Strains, Phase IV (KMG-IV): sequencing the most valuable type-strain genomes for metagenomic binning, comparative biology and taxonomic classification.</title>
        <authorList>
            <person name="Goeker M."/>
        </authorList>
    </citation>
    <scope>NUCLEOTIDE SEQUENCE [LARGE SCALE GENOMIC DNA]</scope>
    <source>
        <strain evidence="1 2">YC6886</strain>
    </source>
</reference>
<evidence type="ECO:0000313" key="2">
    <source>
        <dbReference type="Proteomes" id="UP000557717"/>
    </source>
</evidence>
<sequence>MPDTRDLQLQRLGPLTPFPRPMALLSPRIALVGFASMGAPWGPSLPP</sequence>
<accession>A0A840UVF7</accession>
<dbReference type="EMBL" id="JACHFD010000001">
    <property type="protein sequence ID" value="MBB5350177.1"/>
    <property type="molecule type" value="Genomic_DNA"/>
</dbReference>